<organism evidence="4">
    <name type="scientific">Arion vulgaris</name>
    <dbReference type="NCBI Taxonomy" id="1028688"/>
    <lineage>
        <taxon>Eukaryota</taxon>
        <taxon>Metazoa</taxon>
        <taxon>Spiralia</taxon>
        <taxon>Lophotrochozoa</taxon>
        <taxon>Mollusca</taxon>
        <taxon>Gastropoda</taxon>
        <taxon>Heterobranchia</taxon>
        <taxon>Euthyneura</taxon>
        <taxon>Panpulmonata</taxon>
        <taxon>Eupulmonata</taxon>
        <taxon>Stylommatophora</taxon>
        <taxon>Helicina</taxon>
        <taxon>Arionoidea</taxon>
        <taxon>Arionidae</taxon>
        <taxon>Arion</taxon>
    </lineage>
</organism>
<dbReference type="GO" id="GO:0005763">
    <property type="term" value="C:mitochondrial small ribosomal subunit"/>
    <property type="evidence" value="ECO:0007669"/>
    <property type="project" value="TreeGrafter"/>
</dbReference>
<gene>
    <name evidence="4" type="primary">ORF15466</name>
</gene>
<protein>
    <recommendedName>
        <fullName evidence="2">Small ribosomal subunit protein bS6m</fullName>
    </recommendedName>
    <alternativeName>
        <fullName evidence="3">28S ribosomal protein S6, mitochondrial</fullName>
    </alternativeName>
</protein>
<dbReference type="InterPro" id="IPR014717">
    <property type="entry name" value="Transl_elong_EF1B/ribsomal_bS6"/>
</dbReference>
<sequence length="143" mass="16780">MPTYEMSLILKALQRPELVQVIKRSCTHILEKGGIIRGMENLGLKPLPHRKKAHGERHCEGNYVLIRFDGNTLLPSQLNDVLRRDTDVIMKTVFLDEVFTPPCTVKACEFGEIKNPDHEKRLWWSRVNRRYVRMERRKAEKKA</sequence>
<dbReference type="PANTHER" id="PTHR21011:SF1">
    <property type="entry name" value="SMALL RIBOSOMAL SUBUNIT PROTEIN BS6M"/>
    <property type="match status" value="1"/>
</dbReference>
<dbReference type="Gene3D" id="3.30.70.60">
    <property type="match status" value="1"/>
</dbReference>
<evidence type="ECO:0000313" key="4">
    <source>
        <dbReference type="EMBL" id="CEK52093.1"/>
    </source>
</evidence>
<dbReference type="GO" id="GO:0003735">
    <property type="term" value="F:structural constituent of ribosome"/>
    <property type="evidence" value="ECO:0007669"/>
    <property type="project" value="InterPro"/>
</dbReference>
<dbReference type="AlphaFoldDB" id="A0A0B6Y7K6"/>
<dbReference type="PANTHER" id="PTHR21011">
    <property type="entry name" value="MITOCHONDRIAL 28S RIBOSOMAL PROTEIN S6"/>
    <property type="match status" value="1"/>
</dbReference>
<dbReference type="EMBL" id="HACG01005228">
    <property type="protein sequence ID" value="CEK52093.1"/>
    <property type="molecule type" value="Transcribed_RNA"/>
</dbReference>
<dbReference type="GO" id="GO:0070181">
    <property type="term" value="F:small ribosomal subunit rRNA binding"/>
    <property type="evidence" value="ECO:0007669"/>
    <property type="project" value="TreeGrafter"/>
</dbReference>
<dbReference type="GO" id="GO:0006412">
    <property type="term" value="P:translation"/>
    <property type="evidence" value="ECO:0007669"/>
    <property type="project" value="InterPro"/>
</dbReference>
<dbReference type="SUPFAM" id="SSF54995">
    <property type="entry name" value="Ribosomal protein S6"/>
    <property type="match status" value="1"/>
</dbReference>
<evidence type="ECO:0000256" key="1">
    <source>
        <dbReference type="ARBA" id="ARBA00009512"/>
    </source>
</evidence>
<evidence type="ECO:0000256" key="3">
    <source>
        <dbReference type="ARBA" id="ARBA00035365"/>
    </source>
</evidence>
<accession>A0A0B6Y7K6</accession>
<dbReference type="Pfam" id="PF01250">
    <property type="entry name" value="Ribosomal_S6"/>
    <property type="match status" value="1"/>
</dbReference>
<dbReference type="InterPro" id="IPR000529">
    <property type="entry name" value="Ribosomal_bS6"/>
</dbReference>
<comment type="similarity">
    <text evidence="1">Belongs to the bacterial ribosomal protein bS6 family.</text>
</comment>
<dbReference type="InterPro" id="IPR035980">
    <property type="entry name" value="Ribosomal_bS6_sf"/>
</dbReference>
<reference evidence="4" key="1">
    <citation type="submission" date="2014-12" db="EMBL/GenBank/DDBJ databases">
        <title>Insight into the proteome of Arion vulgaris.</title>
        <authorList>
            <person name="Aradska J."/>
            <person name="Bulat T."/>
            <person name="Smidak R."/>
            <person name="Sarate P."/>
            <person name="Gangsoo J."/>
            <person name="Sialana F."/>
            <person name="Bilban M."/>
            <person name="Lubec G."/>
        </authorList>
    </citation>
    <scope>NUCLEOTIDE SEQUENCE</scope>
    <source>
        <tissue evidence="4">Skin</tissue>
    </source>
</reference>
<proteinExistence type="inferred from homology"/>
<dbReference type="CDD" id="cd15465">
    <property type="entry name" value="bS6_mito"/>
    <property type="match status" value="1"/>
</dbReference>
<evidence type="ECO:0000256" key="2">
    <source>
        <dbReference type="ARBA" id="ARBA00035170"/>
    </source>
</evidence>
<name>A0A0B6Y7K6_9EUPU</name>